<accession>R0EGZ8</accession>
<organism evidence="3 4">
    <name type="scientific">Caulobacter vibrioides OR37</name>
    <dbReference type="NCBI Taxonomy" id="1292034"/>
    <lineage>
        <taxon>Bacteria</taxon>
        <taxon>Pseudomonadati</taxon>
        <taxon>Pseudomonadota</taxon>
        <taxon>Alphaproteobacteria</taxon>
        <taxon>Caulobacterales</taxon>
        <taxon>Caulobacteraceae</taxon>
        <taxon>Caulobacter</taxon>
    </lineage>
</organism>
<dbReference type="PROSITE" id="PS51257">
    <property type="entry name" value="PROKAR_LIPOPROTEIN"/>
    <property type="match status" value="1"/>
</dbReference>
<dbReference type="InterPro" id="IPR015943">
    <property type="entry name" value="WD40/YVTN_repeat-like_dom_sf"/>
</dbReference>
<proteinExistence type="predicted"/>
<dbReference type="eggNOG" id="COG3391">
    <property type="taxonomic scope" value="Bacteria"/>
</dbReference>
<dbReference type="AlphaFoldDB" id="R0EGZ8"/>
<keyword evidence="1" id="KW-0732">Signal</keyword>
<dbReference type="InterPro" id="IPR051200">
    <property type="entry name" value="Host-pathogen_enzymatic-act"/>
</dbReference>
<protein>
    <submittedName>
        <fullName evidence="3">YVTN family beta-propeller repeat protein</fullName>
    </submittedName>
</protein>
<evidence type="ECO:0000256" key="1">
    <source>
        <dbReference type="ARBA" id="ARBA00022729"/>
    </source>
</evidence>
<dbReference type="PATRIC" id="fig|1292034.3.peg.2838"/>
<comment type="caution">
    <text evidence="3">The sequence shown here is derived from an EMBL/GenBank/DDBJ whole genome shotgun (WGS) entry which is preliminary data.</text>
</comment>
<dbReference type="NCBIfam" id="TIGR02276">
    <property type="entry name" value="beta_rpt_yvtn"/>
    <property type="match status" value="1"/>
</dbReference>
<dbReference type="InterPro" id="IPR011045">
    <property type="entry name" value="N2O_reductase_N"/>
</dbReference>
<dbReference type="PANTHER" id="PTHR47197">
    <property type="entry name" value="PROTEIN NIRF"/>
    <property type="match status" value="1"/>
</dbReference>
<dbReference type="Pfam" id="PF21783">
    <property type="entry name" value="YNCE"/>
    <property type="match status" value="1"/>
</dbReference>
<sequence length="339" mass="35167" precursor="true">MRKILISALALLSAYGCGPKPSSPAAPAYLIYVTNERSGDVSIIDPETRREVGRMAIGKRPRGLVISPDKRFLYVAVSGSPIGGPGVDESALPPPDKAADGIVVINLASRQVVKTLRGVSDPEQIAISPDGERLYVASEDSGKLLVISRGGEILSEIAVGGEPEGLSVSPKGDTILATSEEEHTVSILRGQPLAAVARVEVGARPRNAVFVNDTKAVVPGENDASLSVVDLAAAKRLRTIALPKSDRPMGVVKWDDHTILVTTGRGGRLVRVDLDASGESVVASAAVGPRPWGLAVSPDRKLAVTANGSSNDITLVDPVTFKVLGHIAVGKGPWGVAAG</sequence>
<dbReference type="Proteomes" id="UP000013063">
    <property type="component" value="Unassembled WGS sequence"/>
</dbReference>
<reference evidence="3 4" key="1">
    <citation type="journal article" date="2013" name="Genome Announc.">
        <title>Draft Genome Sequence for Caulobacter sp. Strain OR37, a Bacterium Tolerant to Heavy Metals.</title>
        <authorList>
            <person name="Utturkar S.M."/>
            <person name="Bollmann A."/>
            <person name="Brzoska R.M."/>
            <person name="Klingeman D.M."/>
            <person name="Epstein S.E."/>
            <person name="Palumbo A.V."/>
            <person name="Brown S.D."/>
        </authorList>
    </citation>
    <scope>NUCLEOTIDE SEQUENCE [LARGE SCALE GENOMIC DNA]</scope>
    <source>
        <strain evidence="3 4">OR37</strain>
    </source>
</reference>
<feature type="domain" description="YNCE-like beta-propeller" evidence="2">
    <location>
        <begin position="98"/>
        <end position="336"/>
    </location>
</feature>
<dbReference type="STRING" id="1292034.OR37_02857"/>
<dbReference type="EMBL" id="APMP01000019">
    <property type="protein sequence ID" value="ENZ81299.1"/>
    <property type="molecule type" value="Genomic_DNA"/>
</dbReference>
<evidence type="ECO:0000259" key="2">
    <source>
        <dbReference type="Pfam" id="PF21783"/>
    </source>
</evidence>
<name>R0EGZ8_CAUVI</name>
<gene>
    <name evidence="3" type="ORF">OR37_02857</name>
</gene>
<dbReference type="Gene3D" id="2.130.10.10">
    <property type="entry name" value="YVTN repeat-like/Quinoprotein amine dehydrogenase"/>
    <property type="match status" value="2"/>
</dbReference>
<keyword evidence="4" id="KW-1185">Reference proteome</keyword>
<dbReference type="PANTHER" id="PTHR47197:SF3">
    <property type="entry name" value="DIHYDRO-HEME D1 DEHYDROGENASE"/>
    <property type="match status" value="1"/>
</dbReference>
<evidence type="ECO:0000313" key="3">
    <source>
        <dbReference type="EMBL" id="ENZ81299.1"/>
    </source>
</evidence>
<dbReference type="RefSeq" id="WP_004621203.1">
    <property type="nucleotide sequence ID" value="NZ_APMP01000019.1"/>
</dbReference>
<evidence type="ECO:0000313" key="4">
    <source>
        <dbReference type="Proteomes" id="UP000013063"/>
    </source>
</evidence>
<dbReference type="SUPFAM" id="SSF50974">
    <property type="entry name" value="Nitrous oxide reductase, N-terminal domain"/>
    <property type="match status" value="1"/>
</dbReference>
<dbReference type="InterPro" id="IPR011964">
    <property type="entry name" value="YVTN_b-propeller_repeat"/>
</dbReference>
<dbReference type="InterPro" id="IPR048433">
    <property type="entry name" value="YNCE-like_beta-prop"/>
</dbReference>